<sequence length="192" mass="20917">MARHIYRCPLRWSDMDAFGHVNNVVFLRYLEEARIDFMFRLRPADGSPSFSGGSVVARHEIDYVRPLVFRHEPVIVESWVTKIGAASLTIAYEIKDAEGSGQIYVRAATVVVPYNLEAGHPRRITAEEKSHLQRYLPTAVDDALPGDALPGDPVAADAAPEGASVDPSSVNPSSADLRSTEAGSTEEDVLIG</sequence>
<keyword evidence="3" id="KW-1185">Reference proteome</keyword>
<feature type="compositionally biased region" description="Polar residues" evidence="1">
    <location>
        <begin position="166"/>
        <end position="183"/>
    </location>
</feature>
<evidence type="ECO:0000256" key="1">
    <source>
        <dbReference type="SAM" id="MobiDB-lite"/>
    </source>
</evidence>
<dbReference type="Proteomes" id="UP000419138">
    <property type="component" value="Unassembled WGS sequence"/>
</dbReference>
<dbReference type="InterPro" id="IPR029069">
    <property type="entry name" value="HotDog_dom_sf"/>
</dbReference>
<dbReference type="InterPro" id="IPR050563">
    <property type="entry name" value="4-hydroxybenzoyl-CoA_TE"/>
</dbReference>
<reference evidence="2 3" key="1">
    <citation type="submission" date="2019-05" db="EMBL/GenBank/DDBJ databases">
        <title>Comparative genomics and metabolomics analyses of clavulanic acid producing Streptomyces species provides insight into specialized metabolism and evolution of beta-lactam biosynthetic gene clusters.</title>
        <authorList>
            <person name="Moore M.A."/>
            <person name="Cruz-Morales P."/>
            <person name="Barona Gomez F."/>
            <person name="Kapil T."/>
        </authorList>
    </citation>
    <scope>NUCLEOTIDE SEQUENCE [LARGE SCALE GENOMIC DNA]</scope>
    <source>
        <strain evidence="2 3">NRRL 5741</strain>
    </source>
</reference>
<protein>
    <submittedName>
        <fullName evidence="2">Acyl-CoA thioesterase</fullName>
    </submittedName>
</protein>
<dbReference type="EMBL" id="VCLA01000025">
    <property type="protein sequence ID" value="MQS99339.1"/>
    <property type="molecule type" value="Genomic_DNA"/>
</dbReference>
<dbReference type="AlphaFoldDB" id="A0A646KB46"/>
<dbReference type="PANTHER" id="PTHR31793:SF24">
    <property type="entry name" value="LONG-CHAIN ACYL-COA THIOESTERASE FADM"/>
    <property type="match status" value="1"/>
</dbReference>
<organism evidence="2 3">
    <name type="scientific">Streptomyces jumonjinensis</name>
    <dbReference type="NCBI Taxonomy" id="1945"/>
    <lineage>
        <taxon>Bacteria</taxon>
        <taxon>Bacillati</taxon>
        <taxon>Actinomycetota</taxon>
        <taxon>Actinomycetes</taxon>
        <taxon>Kitasatosporales</taxon>
        <taxon>Streptomycetaceae</taxon>
        <taxon>Streptomyces</taxon>
    </lineage>
</organism>
<dbReference type="Pfam" id="PF13279">
    <property type="entry name" value="4HBT_2"/>
    <property type="match status" value="1"/>
</dbReference>
<dbReference type="Gene3D" id="3.10.129.10">
    <property type="entry name" value="Hotdog Thioesterase"/>
    <property type="match status" value="1"/>
</dbReference>
<dbReference type="CDD" id="cd00586">
    <property type="entry name" value="4HBT"/>
    <property type="match status" value="1"/>
</dbReference>
<dbReference type="OrthoDB" id="9799036at2"/>
<accession>A0A646KB46</accession>
<evidence type="ECO:0000313" key="2">
    <source>
        <dbReference type="EMBL" id="MQS99339.1"/>
    </source>
</evidence>
<comment type="caution">
    <text evidence="2">The sequence shown here is derived from an EMBL/GenBank/DDBJ whole genome shotgun (WGS) entry which is preliminary data.</text>
</comment>
<feature type="region of interest" description="Disordered" evidence="1">
    <location>
        <begin position="146"/>
        <end position="192"/>
    </location>
</feature>
<gene>
    <name evidence="2" type="ORF">FF041_03710</name>
</gene>
<dbReference type="SUPFAM" id="SSF54637">
    <property type="entry name" value="Thioesterase/thiol ester dehydrase-isomerase"/>
    <property type="match status" value="1"/>
</dbReference>
<proteinExistence type="predicted"/>
<name>A0A646KB46_STRJU</name>
<dbReference type="PANTHER" id="PTHR31793">
    <property type="entry name" value="4-HYDROXYBENZOYL-COA THIOESTERASE FAMILY MEMBER"/>
    <property type="match status" value="1"/>
</dbReference>
<dbReference type="GO" id="GO:0047617">
    <property type="term" value="F:fatty acyl-CoA hydrolase activity"/>
    <property type="evidence" value="ECO:0007669"/>
    <property type="project" value="TreeGrafter"/>
</dbReference>
<evidence type="ECO:0000313" key="3">
    <source>
        <dbReference type="Proteomes" id="UP000419138"/>
    </source>
</evidence>